<evidence type="ECO:0000256" key="1">
    <source>
        <dbReference type="ARBA" id="ARBA00022729"/>
    </source>
</evidence>
<protein>
    <submittedName>
        <fullName evidence="3">ABC transporter substrate-binding protein</fullName>
    </submittedName>
</protein>
<gene>
    <name evidence="3" type="ORF">GEU84_014455</name>
</gene>
<dbReference type="InterPro" id="IPR006059">
    <property type="entry name" value="SBP"/>
</dbReference>
<dbReference type="RefSeq" id="WP_152827304.1">
    <property type="nucleotide sequence ID" value="NZ_WHUT02000008.1"/>
</dbReference>
<comment type="caution">
    <text evidence="3">The sequence shown here is derived from an EMBL/GenBank/DDBJ whole genome shotgun (WGS) entry which is preliminary data.</text>
</comment>
<dbReference type="SUPFAM" id="SSF53850">
    <property type="entry name" value="Periplasmic binding protein-like II"/>
    <property type="match status" value="1"/>
</dbReference>
<name>A0A8X8H121_9RHOB</name>
<evidence type="ECO:0000313" key="3">
    <source>
        <dbReference type="EMBL" id="NUB45598.1"/>
    </source>
</evidence>
<evidence type="ECO:0000256" key="2">
    <source>
        <dbReference type="SAM" id="SignalP"/>
    </source>
</evidence>
<dbReference type="Proteomes" id="UP000484076">
    <property type="component" value="Unassembled WGS sequence"/>
</dbReference>
<dbReference type="InterPro" id="IPR026045">
    <property type="entry name" value="Ferric-bd"/>
</dbReference>
<sequence length="325" mass="33869">MRRVILSTLAALSLSTAAFAEVTGNLVLYTSQPNEDAQKTVDAFMAANPGVTVEWVRDGTPKIMAKFRAELEAGAPQADVLLIADSVTMEGLKAEGLLMAHPDADISAYEPGIMDADKSWFATKLITTGIVYNTSAPMQPTSYADLTAPEVTAAFMMPSPLASGAATIHMVAVTGVADLGWGFYETLANQGAVADGANGGVLKAVAGGEKLYGFLVDFLAIREAANGAPIQFVFPVEGVSAVSEPVAILANTQNPDAAKAFVDFLISEPGQQLAADMGYLPAHPGVTPPAGFPARDTIKILPFDPAKALAEETANKARFTEMFGG</sequence>
<dbReference type="Gene3D" id="3.40.190.10">
    <property type="entry name" value="Periplasmic binding protein-like II"/>
    <property type="match status" value="2"/>
</dbReference>
<keyword evidence="4" id="KW-1185">Reference proteome</keyword>
<keyword evidence="1 2" id="KW-0732">Signal</keyword>
<dbReference type="AlphaFoldDB" id="A0A8X8H121"/>
<dbReference type="EMBL" id="WHUT02000008">
    <property type="protein sequence ID" value="NUB45598.1"/>
    <property type="molecule type" value="Genomic_DNA"/>
</dbReference>
<feature type="signal peptide" evidence="2">
    <location>
        <begin position="1"/>
        <end position="20"/>
    </location>
</feature>
<dbReference type="Pfam" id="PF13416">
    <property type="entry name" value="SBP_bac_8"/>
    <property type="match status" value="1"/>
</dbReference>
<reference evidence="3" key="1">
    <citation type="submission" date="2020-05" db="EMBL/GenBank/DDBJ databases">
        <title>Fertoebacter nigrum gen. nov., sp. nov., a new member of the family Rhodobacteraceae.</title>
        <authorList>
            <person name="Szuroczki S."/>
            <person name="Abbaszade G."/>
            <person name="Buni D."/>
            <person name="Schumann P."/>
            <person name="Toth E."/>
        </authorList>
    </citation>
    <scope>NUCLEOTIDE SEQUENCE</scope>
    <source>
        <strain evidence="3">RG-N-1a</strain>
    </source>
</reference>
<organism evidence="3 4">
    <name type="scientific">Fertoeibacter niger</name>
    <dbReference type="NCBI Taxonomy" id="2656921"/>
    <lineage>
        <taxon>Bacteria</taxon>
        <taxon>Pseudomonadati</taxon>
        <taxon>Pseudomonadota</taxon>
        <taxon>Alphaproteobacteria</taxon>
        <taxon>Rhodobacterales</taxon>
        <taxon>Paracoccaceae</taxon>
        <taxon>Fertoeibacter</taxon>
    </lineage>
</organism>
<proteinExistence type="predicted"/>
<dbReference type="PIRSF" id="PIRSF002825">
    <property type="entry name" value="CfbpA"/>
    <property type="match status" value="1"/>
</dbReference>
<dbReference type="CDD" id="cd13547">
    <property type="entry name" value="PBP2_Fbp_like_2"/>
    <property type="match status" value="1"/>
</dbReference>
<dbReference type="PANTHER" id="PTHR30006">
    <property type="entry name" value="THIAMINE-BINDING PERIPLASMIC PROTEIN-RELATED"/>
    <property type="match status" value="1"/>
</dbReference>
<accession>A0A8X8H121</accession>
<feature type="chain" id="PRO_5036460553" evidence="2">
    <location>
        <begin position="21"/>
        <end position="325"/>
    </location>
</feature>
<evidence type="ECO:0000313" key="4">
    <source>
        <dbReference type="Proteomes" id="UP000484076"/>
    </source>
</evidence>